<comment type="caution">
    <text evidence="2">The sequence shown here is derived from an EMBL/GenBank/DDBJ whole genome shotgun (WGS) entry which is preliminary data.</text>
</comment>
<dbReference type="InterPro" id="IPR019734">
    <property type="entry name" value="TPR_rpt"/>
</dbReference>
<dbReference type="Pfam" id="PF13676">
    <property type="entry name" value="TIR_2"/>
    <property type="match status" value="1"/>
</dbReference>
<dbReference type="Pfam" id="PF13374">
    <property type="entry name" value="TPR_10"/>
    <property type="match status" value="11"/>
</dbReference>
<evidence type="ECO:0000313" key="3">
    <source>
        <dbReference type="Proteomes" id="UP000253831"/>
    </source>
</evidence>
<dbReference type="GO" id="GO:0007165">
    <property type="term" value="P:signal transduction"/>
    <property type="evidence" value="ECO:0007669"/>
    <property type="project" value="InterPro"/>
</dbReference>
<dbReference type="EMBL" id="QPGA01000012">
    <property type="protein sequence ID" value="RDE50976.1"/>
    <property type="molecule type" value="Genomic_DNA"/>
</dbReference>
<dbReference type="SUPFAM" id="SSF48452">
    <property type="entry name" value="TPR-like"/>
    <property type="match status" value="5"/>
</dbReference>
<dbReference type="SMART" id="SM00028">
    <property type="entry name" value="TPR"/>
    <property type="match status" value="13"/>
</dbReference>
<gene>
    <name evidence="2" type="ORF">DVS81_08285</name>
</gene>
<dbReference type="PANTHER" id="PTHR19959:SF119">
    <property type="entry name" value="FUNGAL LIPASE-LIKE DOMAIN-CONTAINING PROTEIN"/>
    <property type="match status" value="1"/>
</dbReference>
<dbReference type="InterPro" id="IPR000157">
    <property type="entry name" value="TIR_dom"/>
</dbReference>
<proteinExistence type="predicted"/>
<accession>A0A369XQ58</accession>
<evidence type="ECO:0000259" key="1">
    <source>
        <dbReference type="Pfam" id="PF13676"/>
    </source>
</evidence>
<sequence length="1443" mass="157367">MKPIFISYSSQHRDLTRALAGVIEAQYGAGSVWWDEELESRASYSEQIRAALEEARVVVVLWTAGAMISDYVYAEAVRAQAQGKLVNVRPADMRFSDIPEPFNIHHIDDAEDHAGILATIAQVMAGVPIPTRVPLHEIYFRQHGQRLIDPKQRQLARDPREIAPAELLQAKFEVLGYLDATGLRAQLLAWCSEERPTAGRLIHGPGGLGKTRLMIEVAASLRQQAWTAGFLDPPHEPLDATFDATLRQRWQALEQLLAHGEDRGLLIVLDYAEGRQDEVKRLAERLSARPGNATRPLRLVLLARSAGEWWSTLHDDSPELQRVFRGTAGAANVAALPDLSTGQQRLALFDASCAVFAPLLSAQGYVLPSGDFPQQRRWRIESGAGYARPLAIQMEALLWLAAATPEAGASGVDELLRRVLGLERNHWKKLIGALDEERTRDMARGVAQVTAVQGVAARRSTADLLMADDFYQGQRTARVAVDPVLRQLCRVYGQPDGGVGPLEPDLIGEHHVATVADVELIDGCLRWIAAEPTEIQAKRRRSLLTVLQRATQPEHGTRANDQAVELLDHLVGKHAKALAADLVAVMMDTQGALAERVDRQIDALDEESLDAINTELPIQSVSLMDLSLHVAVRRAGLARERLAAVDSLEDAAADQRETILRRLAASAATLGLRFHNLGRREEALAASQEAVEIQRRLAQARPDAFLPALAMSLSDLGEGLSDLGRREEALAASQEAVDIRRRLAQARPDAFLPDPAMSLSNLGNRLSDLGRREEALAASREAVDLLRRRAQDRPDAFLPHLAKSLNNLGNRLSELGQREEALAASQEAVDLYRRLAQAYPDAFLPDLAISLNNLGPGLSALGRCEEALAASQEAVDLYRRLAQACPDAFLPDLAMSLNNLGNGLSELGRREEALAASEEAVGLRRRLAQARPDAFLPNLATSLTCLGIHLSDLGRREEALAASEEAVGLRRRLAQARPDAFLPNLAMSLSNLGNHLSSLGRRDEALAASQEAVDLYRRLAQARPDAFLPNLAMSLNNLGNRLSDLGRREEALAASQEAVEIQRRLAEARPDAFLPNLAMSLNNLGPGLSDLGRREEALATSQEAVDLYRRLAQARPDAFLPNLAGSLNNLGIPLSSLGRREEALAASQEAVDIGRRLAEDRPDAFLPALARSLSRVGIHLSDLGRREEALAASQEAVGLCRHLAQARPDAFLPDLARSLSDLSGDLSNLSRREEALAVSREAVDIRRRLAEDRPDAFLPDLARSLNNLGILLSDLGRRKKALAASQEAVDLYRRLVQDRPDAFLPDLARSLGVTSHALTALDRQTEAAQAAHEALAILAPFVERYPETFADLARAISANLRQYSDAAQQAPDRALLERVARALGGGESAADDPAIEAFMPKILAILEEAKATGVLDEAALAELPESLVDWLRTAWSERSGEDQ</sequence>
<dbReference type="Gene3D" id="3.40.50.10140">
    <property type="entry name" value="Toll/interleukin-1 receptor homology (TIR) domain"/>
    <property type="match status" value="1"/>
</dbReference>
<protein>
    <submittedName>
        <fullName evidence="2">TIR domain-containing protein</fullName>
    </submittedName>
</protein>
<dbReference type="InterPro" id="IPR035897">
    <property type="entry name" value="Toll_tir_struct_dom_sf"/>
</dbReference>
<dbReference type="Pfam" id="PF13424">
    <property type="entry name" value="TPR_12"/>
    <property type="match status" value="1"/>
</dbReference>
<dbReference type="InterPro" id="IPR011990">
    <property type="entry name" value="TPR-like_helical_dom_sf"/>
</dbReference>
<organism evidence="2 3">
    <name type="scientific">Candidatus Accumulibacter meliphilus</name>
    <dbReference type="NCBI Taxonomy" id="2211374"/>
    <lineage>
        <taxon>Bacteria</taxon>
        <taxon>Pseudomonadati</taxon>
        <taxon>Pseudomonadota</taxon>
        <taxon>Betaproteobacteria</taxon>
        <taxon>Candidatus Accumulibacter</taxon>
    </lineage>
</organism>
<reference evidence="2 3" key="1">
    <citation type="submission" date="2018-05" db="EMBL/GenBank/DDBJ databases">
        <title>Integrated omic analyses show evidence that a Ca. Accumulibacter phosphatis strain performs denitrification under micro-aerobic conditions.</title>
        <authorList>
            <person name="Camejo P.Y."/>
            <person name="Katherine M.D."/>
            <person name="Daniel N.R."/>
        </authorList>
    </citation>
    <scope>NUCLEOTIDE SEQUENCE [LARGE SCALE GENOMIC DNA]</scope>
    <source>
        <strain evidence="2">UW-LDO-IC</strain>
    </source>
</reference>
<evidence type="ECO:0000313" key="2">
    <source>
        <dbReference type="EMBL" id="RDE50976.1"/>
    </source>
</evidence>
<dbReference type="SUPFAM" id="SSF52200">
    <property type="entry name" value="Toll/Interleukin receptor TIR domain"/>
    <property type="match status" value="1"/>
</dbReference>
<dbReference type="Proteomes" id="UP000253831">
    <property type="component" value="Unassembled WGS sequence"/>
</dbReference>
<dbReference type="PANTHER" id="PTHR19959">
    <property type="entry name" value="KINESIN LIGHT CHAIN"/>
    <property type="match status" value="1"/>
</dbReference>
<name>A0A369XQ58_9PROT</name>
<feature type="domain" description="TIR" evidence="1">
    <location>
        <begin position="4"/>
        <end position="92"/>
    </location>
</feature>
<dbReference type="Gene3D" id="1.25.40.10">
    <property type="entry name" value="Tetratricopeptide repeat domain"/>
    <property type="match status" value="6"/>
</dbReference>